<evidence type="ECO:0000256" key="2">
    <source>
        <dbReference type="SAM" id="SignalP"/>
    </source>
</evidence>
<dbReference type="Proteomes" id="UP000018482">
    <property type="component" value="Unassembled WGS sequence"/>
</dbReference>
<comment type="caution">
    <text evidence="4">The sequence shown here is derived from an EMBL/GenBank/DDBJ whole genome shotgun (WGS) entry which is preliminary data.</text>
</comment>
<dbReference type="Pfam" id="PF01476">
    <property type="entry name" value="LysM"/>
    <property type="match status" value="1"/>
</dbReference>
<organism evidence="4 5">
    <name type="scientific">Streptococcus agalactiae LMG 14747</name>
    <dbReference type="NCBI Taxonomy" id="1154860"/>
    <lineage>
        <taxon>Bacteria</taxon>
        <taxon>Bacillati</taxon>
        <taxon>Bacillota</taxon>
        <taxon>Bacilli</taxon>
        <taxon>Lactobacillales</taxon>
        <taxon>Streptococcaceae</taxon>
        <taxon>Streptococcus</taxon>
    </lineage>
</organism>
<dbReference type="PROSITE" id="PS51782">
    <property type="entry name" value="LYSM"/>
    <property type="match status" value="1"/>
</dbReference>
<dbReference type="InterPro" id="IPR058593">
    <property type="entry name" value="ARB_07466-like_C"/>
</dbReference>
<evidence type="ECO:0000313" key="4">
    <source>
        <dbReference type="EMBL" id="ESV55736.1"/>
    </source>
</evidence>
<reference evidence="4 5" key="1">
    <citation type="submission" date="2013-05" db="EMBL/GenBank/DDBJ databases">
        <authorList>
            <person name="Richards V.P."/>
            <person name="Durkin S.A.S."/>
            <person name="Kim M."/>
            <person name="Pavinski Bitar P.D."/>
            <person name="Stanhope M.J."/>
            <person name="Town C.D."/>
            <person name="Venter J.C."/>
        </authorList>
    </citation>
    <scope>NUCLEOTIDE SEQUENCE [LARGE SCALE GENOMIC DNA]</scope>
    <source>
        <strain evidence="4 5">LMG 14747</strain>
    </source>
</reference>
<dbReference type="eggNOG" id="COG1388">
    <property type="taxonomic scope" value="Bacteria"/>
</dbReference>
<evidence type="ECO:0000256" key="1">
    <source>
        <dbReference type="SAM" id="MobiDB-lite"/>
    </source>
</evidence>
<dbReference type="Pfam" id="PF26571">
    <property type="entry name" value="VldE"/>
    <property type="match status" value="1"/>
</dbReference>
<name>V6Z624_STRAG</name>
<evidence type="ECO:0000259" key="3">
    <source>
        <dbReference type="PROSITE" id="PS51782"/>
    </source>
</evidence>
<gene>
    <name evidence="4" type="ORF">SAG0136_11185</name>
</gene>
<proteinExistence type="predicted"/>
<sequence>MTFNQKILLASTVTLSLFSGIAAQAEELGWTPRTVDEIKSDIVNRQESSTYVIQYGDTLSTISEAMGIDMNVLVNTNQIANLDLIFPETILKTTVDQNNQVTSVEIQVPSANEEAVIASADLTTNEVTVADETIQVDDLTAPVEAVTSESSQAVLESATSSSEVSMTDDQVSSESSDQISENLLASSEVALEATPSSENHLEASSEEVTTSTASSESAALPEIANVSSQVLEATSTSAVSSESMTTVSQAISQVVSATASTSTSTVQTASSSVASTSASVAANQSQVAATSTATQSATSASTNAANAGLQPQVAAYKEEVASRFGITSFSLYRPGSDDHGKGLAVDFMVPVSSSLGDQVAQDAINNMSSRGISYVIWKQRFYAPYNSIYGPAYTWNPMPDRGGVTANHYDHVHVSFNG</sequence>
<dbReference type="SUPFAM" id="SSF54106">
    <property type="entry name" value="LysM domain"/>
    <property type="match status" value="1"/>
</dbReference>
<dbReference type="InterPro" id="IPR018392">
    <property type="entry name" value="LysM"/>
</dbReference>
<dbReference type="AlphaFoldDB" id="V6Z624"/>
<evidence type="ECO:0000313" key="5">
    <source>
        <dbReference type="Proteomes" id="UP000018482"/>
    </source>
</evidence>
<feature type="compositionally biased region" description="Polar residues" evidence="1">
    <location>
        <begin position="147"/>
        <end position="185"/>
    </location>
</feature>
<dbReference type="SMART" id="SM00257">
    <property type="entry name" value="LysM"/>
    <property type="match status" value="1"/>
</dbReference>
<accession>V6Z624</accession>
<keyword evidence="2" id="KW-0732">Signal</keyword>
<feature type="chain" id="PRO_5004753253" evidence="2">
    <location>
        <begin position="26"/>
        <end position="418"/>
    </location>
</feature>
<dbReference type="InterPro" id="IPR036779">
    <property type="entry name" value="LysM_dom_sf"/>
</dbReference>
<feature type="signal peptide" evidence="2">
    <location>
        <begin position="1"/>
        <end position="25"/>
    </location>
</feature>
<feature type="region of interest" description="Disordered" evidence="1">
    <location>
        <begin position="145"/>
        <end position="220"/>
    </location>
</feature>
<feature type="compositionally biased region" description="Low complexity" evidence="1">
    <location>
        <begin position="206"/>
        <end position="219"/>
    </location>
</feature>
<dbReference type="Gene3D" id="3.10.350.10">
    <property type="entry name" value="LysM domain"/>
    <property type="match status" value="1"/>
</dbReference>
<protein>
    <submittedName>
        <fullName evidence="4">Peptigoglycan-binding protein LysM</fullName>
    </submittedName>
</protein>
<dbReference type="EMBL" id="ANQC01000142">
    <property type="protein sequence ID" value="ESV55736.1"/>
    <property type="molecule type" value="Genomic_DNA"/>
</dbReference>
<feature type="domain" description="LysM" evidence="3">
    <location>
        <begin position="49"/>
        <end position="93"/>
    </location>
</feature>